<dbReference type="AlphaFoldDB" id="A0A0F7D421"/>
<feature type="transmembrane region" description="Helical" evidence="1">
    <location>
        <begin position="258"/>
        <end position="279"/>
    </location>
</feature>
<dbReference type="RefSeq" id="WP_046789665.1">
    <property type="nucleotide sequence ID" value="NZ_CP011366.1"/>
</dbReference>
<evidence type="ECO:0000313" key="3">
    <source>
        <dbReference type="EMBL" id="SFK51143.1"/>
    </source>
</evidence>
<feature type="transmembrane region" description="Helical" evidence="1">
    <location>
        <begin position="129"/>
        <end position="149"/>
    </location>
</feature>
<feature type="transmembrane region" description="Helical" evidence="1">
    <location>
        <begin position="28"/>
        <end position="47"/>
    </location>
</feature>
<feature type="transmembrane region" description="Helical" evidence="1">
    <location>
        <begin position="161"/>
        <end position="178"/>
    </location>
</feature>
<keyword evidence="1" id="KW-1133">Transmembrane helix</keyword>
<feature type="transmembrane region" description="Helical" evidence="1">
    <location>
        <begin position="212"/>
        <end position="238"/>
    </location>
</feature>
<keyword evidence="4" id="KW-1185">Reference proteome</keyword>
<keyword evidence="1" id="KW-0472">Membrane</keyword>
<reference evidence="3 5" key="3">
    <citation type="submission" date="2016-10" db="EMBL/GenBank/DDBJ databases">
        <authorList>
            <person name="Varghese N."/>
            <person name="Submissions S."/>
        </authorList>
    </citation>
    <scope>NUCLEOTIDE SEQUENCE [LARGE SCALE GENOMIC DNA]</scope>
    <source>
        <strain evidence="3 5">CGMCC 1.6501</strain>
    </source>
</reference>
<reference evidence="2 4" key="1">
    <citation type="journal article" date="2015" name="Int. J. Syst. Evol. Microbiol.">
        <title>Complete genome sequence of Salinicoccus halodurans H3B36, isolated from the Qaidam Basin in China.</title>
        <authorList>
            <person name="Jiang K."/>
            <person name="Xue Y."/>
            <person name="Ma Y."/>
        </authorList>
    </citation>
    <scope>NUCLEOTIDE SEQUENCE [LARGE SCALE GENOMIC DNA]</scope>
    <source>
        <strain evidence="2 4">H3B36</strain>
    </source>
</reference>
<keyword evidence="1" id="KW-0812">Transmembrane</keyword>
<dbReference type="Proteomes" id="UP000183090">
    <property type="component" value="Unassembled WGS sequence"/>
</dbReference>
<evidence type="ECO:0000256" key="1">
    <source>
        <dbReference type="SAM" id="Phobius"/>
    </source>
</evidence>
<gene>
    <name evidence="2" type="ORF">AAT16_04145</name>
    <name evidence="3" type="ORF">SAMN05216235_0066</name>
</gene>
<organism evidence="3 5">
    <name type="scientific">Salinicoccus halodurans</name>
    <dbReference type="NCBI Taxonomy" id="407035"/>
    <lineage>
        <taxon>Bacteria</taxon>
        <taxon>Bacillati</taxon>
        <taxon>Bacillota</taxon>
        <taxon>Bacilli</taxon>
        <taxon>Bacillales</taxon>
        <taxon>Staphylococcaceae</taxon>
        <taxon>Salinicoccus</taxon>
    </lineage>
</organism>
<reference evidence="4" key="2">
    <citation type="submission" date="2015-04" db="EMBL/GenBank/DDBJ databases">
        <title>Complete genome sequence of Salinicoccus halodurans strain H3B36, isolated from the Qaidam basin of China.</title>
        <authorList>
            <person name="Ma Y."/>
            <person name="Jiang K."/>
            <person name="Xue Y."/>
        </authorList>
    </citation>
    <scope>NUCLEOTIDE SEQUENCE [LARGE SCALE GENOMIC DNA]</scope>
    <source>
        <strain evidence="4">H3B36</strain>
    </source>
</reference>
<feature type="transmembrane region" description="Helical" evidence="1">
    <location>
        <begin position="314"/>
        <end position="331"/>
    </location>
</feature>
<dbReference type="EMBL" id="FOTB01000001">
    <property type="protein sequence ID" value="SFK51143.1"/>
    <property type="molecule type" value="Genomic_DNA"/>
</dbReference>
<proteinExistence type="predicted"/>
<dbReference type="EMBL" id="CP011366">
    <property type="protein sequence ID" value="AKG73475.1"/>
    <property type="molecule type" value="Genomic_DNA"/>
</dbReference>
<evidence type="ECO:0000313" key="2">
    <source>
        <dbReference type="EMBL" id="AKG73475.1"/>
    </source>
</evidence>
<name>A0A0F7D421_9STAP</name>
<dbReference type="KEGG" id="shv:AAT16_04145"/>
<feature type="transmembrane region" description="Helical" evidence="1">
    <location>
        <begin position="184"/>
        <end position="200"/>
    </location>
</feature>
<dbReference type="Proteomes" id="UP000034029">
    <property type="component" value="Chromosome"/>
</dbReference>
<feature type="transmembrane region" description="Helical" evidence="1">
    <location>
        <begin position="373"/>
        <end position="392"/>
    </location>
</feature>
<sequence>MLLIWGVTLIYLFLGASLNHFYFPDSTYLTVTFICITSILLLLSLLIEYSEFFLVIFASFITRVFLLLADLYMMDVFEVPHSGDDTENFYLTGIMISEDLSMLNESVYGGVYSHLLGILFNIYGDDRLFVQYLNILIAITAILIVIRIFRMLEVPHRTQMVLVLVVGFFPHSLIFSGILLRESIISLFVVMSLYCFIRWFREKDRISAFLSVLLVLFAASFHSAIIGILLGYLFGFIFYRHDQKAFRFTLESVVPFSLFALIMTYVLVFPSIVSGLPIFNKVDQVLNNNDNIYEAFTSSRGDTAYLTGLEVNNLFQVVLFAPIKIIYFIASPMPWSVRNMNDLISFFLDGVFYLFSVVVFARNIDTIKKRPILGILLLSILAGWLIFGLGISNAGTALRHRFKFFYIVIVALGAVWSRTGRGQRFEQRSRQ</sequence>
<dbReference type="OrthoDB" id="5787206at2"/>
<accession>A0A0F7D421</accession>
<evidence type="ECO:0000313" key="5">
    <source>
        <dbReference type="Proteomes" id="UP000183090"/>
    </source>
</evidence>
<evidence type="ECO:0008006" key="6">
    <source>
        <dbReference type="Google" id="ProtNLM"/>
    </source>
</evidence>
<feature type="transmembrane region" description="Helical" evidence="1">
    <location>
        <begin position="52"/>
        <end position="74"/>
    </location>
</feature>
<feature type="transmembrane region" description="Helical" evidence="1">
    <location>
        <begin position="343"/>
        <end position="361"/>
    </location>
</feature>
<feature type="transmembrane region" description="Helical" evidence="1">
    <location>
        <begin position="404"/>
        <end position="420"/>
    </location>
</feature>
<evidence type="ECO:0000313" key="4">
    <source>
        <dbReference type="Proteomes" id="UP000034029"/>
    </source>
</evidence>
<protein>
    <recommendedName>
        <fullName evidence="6">Glycosyltransferase RgtA/B/C/D-like domain-containing protein</fullName>
    </recommendedName>
</protein>